<dbReference type="EMBL" id="AJGH01000029">
    <property type="protein sequence ID" value="EIC96738.1"/>
    <property type="molecule type" value="Genomic_DNA"/>
</dbReference>
<keyword evidence="3" id="KW-1185">Reference proteome</keyword>
<evidence type="ECO:0000256" key="1">
    <source>
        <dbReference type="ARBA" id="ARBA00022679"/>
    </source>
</evidence>
<dbReference type="PANTHER" id="PTHR48207:SF3">
    <property type="entry name" value="SUCCINATE--HYDROXYMETHYLGLUTARATE COA-TRANSFERASE"/>
    <property type="match status" value="1"/>
</dbReference>
<dbReference type="OrthoDB" id="9797653at2"/>
<sequence>MSKEVTLRYRMSGRDVFYGGGVVNGARSITLMEDTANRLMTKVYGNQSRCAKVRKVRLFVPCFAGDYMEFKARLLGEENGRAVIEVRSFKIAVIPKEPEFESSIDVLSDPPISTVAIFEYVIPQKSGENDKKKTKALEGLKVLDLTHAYNGPFCTALLADNGAEVIKIEPLSGDQSRYWPPMDDNSGESGFYAFINRNKKGVTLNLKTDKGREIFYNLVKEADVVVENFRVGVTKKLKVDYEALKKINPGIIYASGSGFGQYGPFSNRPCYDIVAQALGGMINLTGYPDAPPVKCGVSVADNVTGIYLCVGVLMALYRRNISGEGQQVDVAMADTIFTLLENAIIYTTLKGIIPQRQGNIDATVSPFNVYEAKDGYIALGVGTDKLFKVFCDVIGRPDLVTNEKFATNDLRIKNYNDGLHEIVVDWVKQRGKAEVERLFEEVGIPCGQILDMKEAIEHPHFKAREMMVHVEHPTIGDMYIQGCPIKLSETPGSVDAPAPLLGQHNKEVYGFDDETLKQLKEEGII</sequence>
<dbReference type="InterPro" id="IPR023606">
    <property type="entry name" value="CoA-Trfase_III_dom_1_sf"/>
</dbReference>
<dbReference type="Proteomes" id="UP000005039">
    <property type="component" value="Unassembled WGS sequence"/>
</dbReference>
<dbReference type="SUPFAM" id="SSF54637">
    <property type="entry name" value="Thioesterase/thiol ester dehydrase-isomerase"/>
    <property type="match status" value="1"/>
</dbReference>
<dbReference type="RefSeq" id="WP_008753251.1">
    <property type="nucleotide sequence ID" value="NZ_AJGH01000029.1"/>
</dbReference>
<dbReference type="Pfam" id="PF02515">
    <property type="entry name" value="CoA_transf_3"/>
    <property type="match status" value="1"/>
</dbReference>
<dbReference type="SUPFAM" id="SSF89796">
    <property type="entry name" value="CoA-transferase family III (CaiB/BaiF)"/>
    <property type="match status" value="1"/>
</dbReference>
<keyword evidence="1 2" id="KW-0808">Transferase</keyword>
<dbReference type="InterPro" id="IPR050483">
    <property type="entry name" value="CoA-transferase_III_domain"/>
</dbReference>
<accession>I0RAN0</accession>
<organism evidence="2 3">
    <name type="scientific">Lachnoanaerobaculum saburreum F0468</name>
    <dbReference type="NCBI Taxonomy" id="1095750"/>
    <lineage>
        <taxon>Bacteria</taxon>
        <taxon>Bacillati</taxon>
        <taxon>Bacillota</taxon>
        <taxon>Clostridia</taxon>
        <taxon>Lachnospirales</taxon>
        <taxon>Lachnospiraceae</taxon>
        <taxon>Lachnoanaerobaculum</taxon>
    </lineage>
</organism>
<dbReference type="InterPro" id="IPR003673">
    <property type="entry name" value="CoA-Trfase_fam_III"/>
</dbReference>
<name>I0RAN0_9FIRM</name>
<dbReference type="CDD" id="cd03440">
    <property type="entry name" value="hot_dog"/>
    <property type="match status" value="1"/>
</dbReference>
<evidence type="ECO:0000313" key="2">
    <source>
        <dbReference type="EMBL" id="EIC96738.1"/>
    </source>
</evidence>
<dbReference type="PANTHER" id="PTHR48207">
    <property type="entry name" value="SUCCINATE--HYDROXYMETHYLGLUTARATE COA-TRANSFERASE"/>
    <property type="match status" value="1"/>
</dbReference>
<dbReference type="InterPro" id="IPR044855">
    <property type="entry name" value="CoA-Trfase_III_dom3_sf"/>
</dbReference>
<comment type="caution">
    <text evidence="2">The sequence shown here is derived from an EMBL/GenBank/DDBJ whole genome shotgun (WGS) entry which is preliminary data.</text>
</comment>
<dbReference type="AlphaFoldDB" id="I0RAN0"/>
<dbReference type="Gene3D" id="3.40.50.10540">
    <property type="entry name" value="Crotonobetainyl-coa:carnitine coa-transferase, domain 1"/>
    <property type="match status" value="1"/>
</dbReference>
<dbReference type="Gene3D" id="3.10.129.10">
    <property type="entry name" value="Hotdog Thioesterase"/>
    <property type="match status" value="1"/>
</dbReference>
<proteinExistence type="predicted"/>
<dbReference type="eggNOG" id="COG1804">
    <property type="taxonomic scope" value="Bacteria"/>
</dbReference>
<protein>
    <submittedName>
        <fullName evidence="2">CoA-transferase family III protein</fullName>
    </submittedName>
</protein>
<dbReference type="InterPro" id="IPR029069">
    <property type="entry name" value="HotDog_dom_sf"/>
</dbReference>
<gene>
    <name evidence="2" type="ORF">HMPREF9970_2956</name>
</gene>
<reference evidence="2 3" key="1">
    <citation type="submission" date="2012-03" db="EMBL/GenBank/DDBJ databases">
        <authorList>
            <person name="Durkin A.S."/>
            <person name="McCorrison J."/>
            <person name="Torralba M."/>
            <person name="Gillis M."/>
            <person name="Methe B."/>
            <person name="Sutton G."/>
            <person name="Nelson K.E."/>
        </authorList>
    </citation>
    <scope>NUCLEOTIDE SEQUENCE [LARGE SCALE GENOMIC DNA]</scope>
    <source>
        <strain evidence="2 3">F0468</strain>
    </source>
</reference>
<dbReference type="PATRIC" id="fig|1095750.3.peg.582"/>
<dbReference type="Gene3D" id="3.30.1540.10">
    <property type="entry name" value="formyl-coa transferase, domain 3"/>
    <property type="match status" value="1"/>
</dbReference>
<evidence type="ECO:0000313" key="3">
    <source>
        <dbReference type="Proteomes" id="UP000005039"/>
    </source>
</evidence>
<dbReference type="GO" id="GO:0008410">
    <property type="term" value="F:CoA-transferase activity"/>
    <property type="evidence" value="ECO:0007669"/>
    <property type="project" value="TreeGrafter"/>
</dbReference>